<name>A0A9X5C6H0_9FIRM</name>
<proteinExistence type="predicted"/>
<dbReference type="RefSeq" id="WP_004068606.1">
    <property type="nucleotide sequence ID" value="NZ_VIRB01000013.1"/>
</dbReference>
<dbReference type="Proteomes" id="UP000474104">
    <property type="component" value="Unassembled WGS sequence"/>
</dbReference>
<reference evidence="2 3" key="1">
    <citation type="submission" date="2019-07" db="EMBL/GenBank/DDBJ databases">
        <title>Draft genome sequences of 15 bacterial species constituting the stable defined intestinal microbiota of the GM15 gnotobiotic mouse model.</title>
        <authorList>
            <person name="Elie C."/>
            <person name="Mathieu A."/>
            <person name="Saliou A."/>
            <person name="Darnaud M."/>
            <person name="Leulier F."/>
            <person name="Tamellini A."/>
        </authorList>
    </citation>
    <scope>NUCLEOTIDE SEQUENCE [LARGE SCALE GENOMIC DNA]</scope>
    <source>
        <strain evidence="3">ASF 502</strain>
    </source>
</reference>
<evidence type="ECO:0000313" key="2">
    <source>
        <dbReference type="EMBL" id="NDO67368.1"/>
    </source>
</evidence>
<accession>A0A9X5C6H0</accession>
<dbReference type="AlphaFoldDB" id="A0A9X5C6H0"/>
<sequence>MIKVEPKLKEFTFDVKGDIIETVSDFIVGRNKDNTVYYMPYLKEYAMVVAIALHAIDGVIFEQDDNIYDSVTEDEDIYALIKYFLNEKANLAAEIKDQIDDVVDFKKRYIIHNNHIITNKILDLLESQKNVENLRIDIGKKENRILKQQIDANNYQIGVMNAMSPETTAKLNEKLASGEFDQKRFVKAVLDNYINSDLITLKSKENKNGNILEMKNHTEKSTPVVSSKKRNLTKTAKNTDKNNDK</sequence>
<dbReference type="OrthoDB" id="2062400at2"/>
<evidence type="ECO:0000256" key="1">
    <source>
        <dbReference type="SAM" id="MobiDB-lite"/>
    </source>
</evidence>
<comment type="caution">
    <text evidence="2">The sequence shown here is derived from an EMBL/GenBank/DDBJ whole genome shotgun (WGS) entry which is preliminary data.</text>
</comment>
<organism evidence="2 3">
    <name type="scientific">Schaedlerella arabinosiphila</name>
    <dbReference type="NCBI Taxonomy" id="2044587"/>
    <lineage>
        <taxon>Bacteria</taxon>
        <taxon>Bacillati</taxon>
        <taxon>Bacillota</taxon>
        <taxon>Clostridia</taxon>
        <taxon>Lachnospirales</taxon>
        <taxon>Lachnospiraceae</taxon>
        <taxon>Schaedlerella</taxon>
    </lineage>
</organism>
<dbReference type="EMBL" id="VIRB01000013">
    <property type="protein sequence ID" value="NDO67368.1"/>
    <property type="molecule type" value="Genomic_DNA"/>
</dbReference>
<evidence type="ECO:0000313" key="3">
    <source>
        <dbReference type="Proteomes" id="UP000474104"/>
    </source>
</evidence>
<protein>
    <submittedName>
        <fullName evidence="2">Uncharacterized protein</fullName>
    </submittedName>
</protein>
<feature type="region of interest" description="Disordered" evidence="1">
    <location>
        <begin position="217"/>
        <end position="245"/>
    </location>
</feature>
<gene>
    <name evidence="2" type="ORF">FMM80_00910</name>
</gene>